<accession>A0ABU9PXM2</accession>
<comment type="similarity">
    <text evidence="1">Belongs to the LysR transcriptional regulatory family.</text>
</comment>
<dbReference type="PANTHER" id="PTHR30537">
    <property type="entry name" value="HTH-TYPE TRANSCRIPTIONAL REGULATOR"/>
    <property type="match status" value="1"/>
</dbReference>
<dbReference type="Gene3D" id="3.40.190.290">
    <property type="match status" value="1"/>
</dbReference>
<evidence type="ECO:0000256" key="2">
    <source>
        <dbReference type="ARBA" id="ARBA00023015"/>
    </source>
</evidence>
<dbReference type="Proteomes" id="UP001495910">
    <property type="component" value="Unassembled WGS sequence"/>
</dbReference>
<dbReference type="SUPFAM" id="SSF53850">
    <property type="entry name" value="Periplasmic binding protein-like II"/>
    <property type="match status" value="1"/>
</dbReference>
<evidence type="ECO:0000259" key="6">
    <source>
        <dbReference type="PROSITE" id="PS50931"/>
    </source>
</evidence>
<dbReference type="InterPro" id="IPR000847">
    <property type="entry name" value="LysR_HTH_N"/>
</dbReference>
<dbReference type="CDD" id="cd08475">
    <property type="entry name" value="PBP2_CrgA_like_6"/>
    <property type="match status" value="1"/>
</dbReference>
<gene>
    <name evidence="7" type="ORF">V8G57_15215</name>
</gene>
<evidence type="ECO:0000256" key="5">
    <source>
        <dbReference type="SAM" id="MobiDB-lite"/>
    </source>
</evidence>
<feature type="domain" description="HTH lysR-type" evidence="6">
    <location>
        <begin position="3"/>
        <end position="60"/>
    </location>
</feature>
<keyword evidence="3" id="KW-0238">DNA-binding</keyword>
<dbReference type="Pfam" id="PF00126">
    <property type="entry name" value="HTH_1"/>
    <property type="match status" value="1"/>
</dbReference>
<protein>
    <submittedName>
        <fullName evidence="7">LysR family transcriptional regulator</fullName>
    </submittedName>
</protein>
<evidence type="ECO:0000313" key="8">
    <source>
        <dbReference type="Proteomes" id="UP001495910"/>
    </source>
</evidence>
<dbReference type="InterPro" id="IPR058163">
    <property type="entry name" value="LysR-type_TF_proteobact-type"/>
</dbReference>
<dbReference type="InterPro" id="IPR005119">
    <property type="entry name" value="LysR_subst-bd"/>
</dbReference>
<dbReference type="PRINTS" id="PR00039">
    <property type="entry name" value="HTHLYSR"/>
</dbReference>
<dbReference type="InterPro" id="IPR036390">
    <property type="entry name" value="WH_DNA-bd_sf"/>
</dbReference>
<dbReference type="PANTHER" id="PTHR30537:SF5">
    <property type="entry name" value="HTH-TYPE TRANSCRIPTIONAL ACTIVATOR TTDR-RELATED"/>
    <property type="match status" value="1"/>
</dbReference>
<reference evidence="7 8" key="1">
    <citation type="submission" date="2024-02" db="EMBL/GenBank/DDBJ databases">
        <title>Draft genome sequence of Collimonas sp. strain H4R21, an effective mineral-weathering bacterial strain isolated from the beech rhizosphere.</title>
        <authorList>
            <person name="Morin E."/>
            <person name="Uroz S."/>
            <person name="Leveau J.H.J."/>
            <person name="Kumar R."/>
            <person name="Rey M.W."/>
            <person name="Pham J."/>
        </authorList>
    </citation>
    <scope>NUCLEOTIDE SEQUENCE [LARGE SCALE GENOMIC DNA]</scope>
    <source>
        <strain evidence="7 8">H4R21</strain>
    </source>
</reference>
<dbReference type="EMBL" id="JBANDC010000010">
    <property type="protein sequence ID" value="MEM4988741.1"/>
    <property type="molecule type" value="Genomic_DNA"/>
</dbReference>
<feature type="region of interest" description="Disordered" evidence="5">
    <location>
        <begin position="299"/>
        <end position="331"/>
    </location>
</feature>
<comment type="caution">
    <text evidence="7">The sequence shown here is derived from an EMBL/GenBank/DDBJ whole genome shotgun (WGS) entry which is preliminary data.</text>
</comment>
<dbReference type="Pfam" id="PF03466">
    <property type="entry name" value="LysR_substrate"/>
    <property type="match status" value="1"/>
</dbReference>
<proteinExistence type="inferred from homology"/>
<evidence type="ECO:0000256" key="3">
    <source>
        <dbReference type="ARBA" id="ARBA00023125"/>
    </source>
</evidence>
<keyword evidence="8" id="KW-1185">Reference proteome</keyword>
<dbReference type="RefSeq" id="WP_342830073.1">
    <property type="nucleotide sequence ID" value="NZ_JBANDC010000010.1"/>
</dbReference>
<dbReference type="PROSITE" id="PS50931">
    <property type="entry name" value="HTH_LYSR"/>
    <property type="match status" value="1"/>
</dbReference>
<keyword evidence="4" id="KW-0804">Transcription</keyword>
<dbReference type="Gene3D" id="1.10.10.10">
    <property type="entry name" value="Winged helix-like DNA-binding domain superfamily/Winged helix DNA-binding domain"/>
    <property type="match status" value="1"/>
</dbReference>
<dbReference type="InterPro" id="IPR036388">
    <property type="entry name" value="WH-like_DNA-bd_sf"/>
</dbReference>
<evidence type="ECO:0000256" key="1">
    <source>
        <dbReference type="ARBA" id="ARBA00009437"/>
    </source>
</evidence>
<dbReference type="SUPFAM" id="SSF46785">
    <property type="entry name" value="Winged helix' DNA-binding domain"/>
    <property type="match status" value="1"/>
</dbReference>
<evidence type="ECO:0000256" key="4">
    <source>
        <dbReference type="ARBA" id="ARBA00023163"/>
    </source>
</evidence>
<sequence>MSDRLHGISAFVEAVEAGSFALAAERMRLTRSAVGKSIARLEQRLGVRLFQRTTRSQSLTEDGQAYYERCVRALAELDAGASALDSGKSEAIGRLRVSVPVLFGRHCVAPVLLALARRHPRLAIEISFSDRVEDLVEEKYDLAIRIGSLPDSATLVARQLATQDMSICAAPSYLAAHGKPGSVAEMSRHVGIAYGRAGRLEPWRVRDSAGQVHKPQVNIRLVFDDLQAITDAAVAGAGLAWLPCWLMSKHAAAGELELVIDSESVLPTEIYVVWPQSRYLPTKTRVAIDALVAEIPPMVGQMQRPKKKPSEKYPSVPAPRTARQKTPAVQP</sequence>
<keyword evidence="2" id="KW-0805">Transcription regulation</keyword>
<evidence type="ECO:0000313" key="7">
    <source>
        <dbReference type="EMBL" id="MEM4988741.1"/>
    </source>
</evidence>
<organism evidence="7 8">
    <name type="scientific">Collimonas rhizosphaerae</name>
    <dbReference type="NCBI Taxonomy" id="3126357"/>
    <lineage>
        <taxon>Bacteria</taxon>
        <taxon>Pseudomonadati</taxon>
        <taxon>Pseudomonadota</taxon>
        <taxon>Betaproteobacteria</taxon>
        <taxon>Burkholderiales</taxon>
        <taxon>Oxalobacteraceae</taxon>
        <taxon>Collimonas</taxon>
    </lineage>
</organism>
<name>A0ABU9PXM2_9BURK</name>